<proteinExistence type="predicted"/>
<dbReference type="EMBL" id="VTWU01000010">
    <property type="protein sequence ID" value="KAA9325337.1"/>
    <property type="molecule type" value="Genomic_DNA"/>
</dbReference>
<dbReference type="AlphaFoldDB" id="A0A7L4ZW09"/>
<name>A0A7L4ZW09_9BACT</name>
<organism evidence="2 3">
    <name type="scientific">Hymenobacter busanensis</name>
    <dbReference type="NCBI Taxonomy" id="2607656"/>
    <lineage>
        <taxon>Bacteria</taxon>
        <taxon>Pseudomonadati</taxon>
        <taxon>Bacteroidota</taxon>
        <taxon>Cytophagia</taxon>
        <taxon>Cytophagales</taxon>
        <taxon>Hymenobacteraceae</taxon>
        <taxon>Hymenobacter</taxon>
    </lineage>
</organism>
<dbReference type="InterPro" id="IPR018756">
    <property type="entry name" value="DUF2314"/>
</dbReference>
<evidence type="ECO:0000313" key="3">
    <source>
        <dbReference type="Proteomes" id="UP000326380"/>
    </source>
</evidence>
<protein>
    <submittedName>
        <fullName evidence="2">DUF2314 domain-containing protein</fullName>
    </submittedName>
</protein>
<sequence length="176" mass="19910">MNKLPLLRQLLKNQYLIFGAAASFFFSCEHSGNQSGYGKNSDMYDVSVDDPGMVTAMQHSRNAVDEFVSALVSKDTTLAYFSIKAAFTGGSMKEHIWIKALSVKGDTIYGEIDNEPEHTKEVMLGQRIAVLKDSVSDWMYTRNGKLVGGFTIREYRKRLTQDARIEFDQSTHMKFE</sequence>
<keyword evidence="3" id="KW-1185">Reference proteome</keyword>
<comment type="caution">
    <text evidence="2">The sequence shown here is derived from an EMBL/GenBank/DDBJ whole genome shotgun (WGS) entry which is preliminary data.</text>
</comment>
<feature type="domain" description="DUF2314" evidence="1">
    <location>
        <begin position="50"/>
        <end position="175"/>
    </location>
</feature>
<reference evidence="2 3" key="1">
    <citation type="submission" date="2019-09" db="EMBL/GenBank/DDBJ databases">
        <title>Genome sequence of Hymenobacter sp. M3.</title>
        <authorList>
            <person name="Srinivasan S."/>
        </authorList>
    </citation>
    <scope>NUCLEOTIDE SEQUENCE [LARGE SCALE GENOMIC DNA]</scope>
    <source>
        <strain evidence="2 3">M3</strain>
    </source>
</reference>
<dbReference type="Pfam" id="PF10077">
    <property type="entry name" value="DUF2314"/>
    <property type="match status" value="1"/>
</dbReference>
<dbReference type="RefSeq" id="WP_151080820.1">
    <property type="nucleotide sequence ID" value="NZ_CP047647.1"/>
</dbReference>
<dbReference type="PROSITE" id="PS51257">
    <property type="entry name" value="PROKAR_LIPOPROTEIN"/>
    <property type="match status" value="1"/>
</dbReference>
<evidence type="ECO:0000259" key="1">
    <source>
        <dbReference type="Pfam" id="PF10077"/>
    </source>
</evidence>
<evidence type="ECO:0000313" key="2">
    <source>
        <dbReference type="EMBL" id="KAA9325337.1"/>
    </source>
</evidence>
<accession>A0A7L4ZW09</accession>
<dbReference type="Proteomes" id="UP000326380">
    <property type="component" value="Unassembled WGS sequence"/>
</dbReference>
<gene>
    <name evidence="2" type="ORF">F0P96_20265</name>
</gene>